<evidence type="ECO:0000259" key="2">
    <source>
        <dbReference type="Pfam" id="PF00144"/>
    </source>
</evidence>
<name>A0AAE3I197_9RALS</name>
<evidence type="ECO:0000313" key="4">
    <source>
        <dbReference type="Proteomes" id="UP001164374"/>
    </source>
</evidence>
<feature type="domain" description="Beta-lactamase-related" evidence="2">
    <location>
        <begin position="45"/>
        <end position="334"/>
    </location>
</feature>
<feature type="chain" id="PRO_5041930336" evidence="1">
    <location>
        <begin position="22"/>
        <end position="351"/>
    </location>
</feature>
<reference evidence="3" key="1">
    <citation type="journal article" date="2023" name="Front. Microbiol.">
        <title>Ralstonia chuxiongensis sp. nov., Ralstonia mojiangensis sp. nov., and Ralstonia soli sp. nov., isolated from tobacco fields, are three novel species in the family Burkholderiaceae.</title>
        <authorList>
            <person name="Lu C.H."/>
            <person name="Zhang Y.Y."/>
            <person name="Jiang N."/>
            <person name="Chen W."/>
            <person name="Shao X."/>
            <person name="Zhao Z.M."/>
            <person name="Lu W.L."/>
            <person name="Hu X."/>
            <person name="Xi Y.X."/>
            <person name="Zou S.Y."/>
            <person name="Wei Q.J."/>
            <person name="Lin Z.L."/>
            <person name="Gong L."/>
            <person name="Gai X.T."/>
            <person name="Zhang L.Q."/>
            <person name="Li J.Y."/>
            <person name="Jin Y."/>
            <person name="Xia Z.Y."/>
        </authorList>
    </citation>
    <scope>NUCLEOTIDE SEQUENCE</scope>
    <source>
        <strain evidence="3">22TCCZM01-4</strain>
    </source>
</reference>
<evidence type="ECO:0000256" key="1">
    <source>
        <dbReference type="SAM" id="SignalP"/>
    </source>
</evidence>
<dbReference type="RefSeq" id="WP_260798614.1">
    <property type="nucleotide sequence ID" value="NZ_JAOCQJ010000001.1"/>
</dbReference>
<dbReference type="AlphaFoldDB" id="A0AAE3I197"/>
<comment type="caution">
    <text evidence="3">The sequence shown here is derived from an EMBL/GenBank/DDBJ whole genome shotgun (WGS) entry which is preliminary data.</text>
</comment>
<dbReference type="Proteomes" id="UP001164374">
    <property type="component" value="Unassembled WGS sequence"/>
</dbReference>
<sequence>MAIPRRSFIAAGALAPLLASCATDLSKFGGEPFPALARRLRVCAASYAILAAGKPSTATVVSSCSPDRPIQPGAVYQAASLTKPVTAFVALNLVREGRLDLQAPVSRYLPEGYKHRQHPFNPQKAALADLVPASTLAQIPVATLLNHSSGLPNWTSGKLVPAFEPGTRWQYSGEGYALLQAVIGAVTGEAYETCVSKSVFQPIGMRHSALHLTDNIRERLVNGSSRSQLVFSEANAAASLYTTAEDYAKLISALLADTALLDLTLAKPITVDPALGLTWGYGWGIETTNHDAYLWHWGNNPGYRAFAMVSLSSRNGFVLFTNSADGMPLAAPLAQATIPAEHRVFRFSMLG</sequence>
<dbReference type="PROSITE" id="PS51257">
    <property type="entry name" value="PROKAR_LIPOPROTEIN"/>
    <property type="match status" value="1"/>
</dbReference>
<accession>A0AAE3I197</accession>
<dbReference type="PANTHER" id="PTHR43283">
    <property type="entry name" value="BETA-LACTAMASE-RELATED"/>
    <property type="match status" value="1"/>
</dbReference>
<dbReference type="InterPro" id="IPR012338">
    <property type="entry name" value="Beta-lactam/transpept-like"/>
</dbReference>
<dbReference type="Gene3D" id="3.40.710.10">
    <property type="entry name" value="DD-peptidase/beta-lactamase superfamily"/>
    <property type="match status" value="1"/>
</dbReference>
<protein>
    <submittedName>
        <fullName evidence="3">Beta-lactamase family protein</fullName>
    </submittedName>
</protein>
<dbReference type="Pfam" id="PF00144">
    <property type="entry name" value="Beta-lactamase"/>
    <property type="match status" value="1"/>
</dbReference>
<reference evidence="3" key="2">
    <citation type="submission" date="2023-02" db="EMBL/GenBank/DDBJ databases">
        <authorList>
            <person name="Lu C.-H."/>
        </authorList>
    </citation>
    <scope>NUCLEOTIDE SEQUENCE</scope>
    <source>
        <strain evidence="3">22TCCZM01-4</strain>
    </source>
</reference>
<keyword evidence="1" id="KW-0732">Signal</keyword>
<proteinExistence type="predicted"/>
<dbReference type="InterPro" id="IPR001466">
    <property type="entry name" value="Beta-lactam-related"/>
</dbReference>
<feature type="signal peptide" evidence="1">
    <location>
        <begin position="1"/>
        <end position="21"/>
    </location>
</feature>
<gene>
    <name evidence="3" type="ORF">N5I87_04565</name>
</gene>
<dbReference type="SUPFAM" id="SSF56601">
    <property type="entry name" value="beta-lactamase/transpeptidase-like"/>
    <property type="match status" value="1"/>
</dbReference>
<dbReference type="EMBL" id="JAOCQJ010000001">
    <property type="protein sequence ID" value="MCT7315267.1"/>
    <property type="molecule type" value="Genomic_DNA"/>
</dbReference>
<dbReference type="PANTHER" id="PTHR43283:SF18">
    <property type="match status" value="1"/>
</dbReference>
<dbReference type="InterPro" id="IPR050789">
    <property type="entry name" value="Diverse_Enzym_Activities"/>
</dbReference>
<organism evidence="3 4">
    <name type="scientific">Ralstonia mojiangensis</name>
    <dbReference type="NCBI Taxonomy" id="2953895"/>
    <lineage>
        <taxon>Bacteria</taxon>
        <taxon>Pseudomonadati</taxon>
        <taxon>Pseudomonadota</taxon>
        <taxon>Betaproteobacteria</taxon>
        <taxon>Burkholderiales</taxon>
        <taxon>Burkholderiaceae</taxon>
        <taxon>Ralstonia</taxon>
    </lineage>
</organism>
<evidence type="ECO:0000313" key="3">
    <source>
        <dbReference type="EMBL" id="MCT7315267.1"/>
    </source>
</evidence>